<evidence type="ECO:0000313" key="1">
    <source>
        <dbReference type="EMBL" id="KAH3735315.1"/>
    </source>
</evidence>
<dbReference type="Proteomes" id="UP000828390">
    <property type="component" value="Unassembled WGS sequence"/>
</dbReference>
<reference evidence="1" key="1">
    <citation type="journal article" date="2019" name="bioRxiv">
        <title>The Genome of the Zebra Mussel, Dreissena polymorpha: A Resource for Invasive Species Research.</title>
        <authorList>
            <person name="McCartney M.A."/>
            <person name="Auch B."/>
            <person name="Kono T."/>
            <person name="Mallez S."/>
            <person name="Zhang Y."/>
            <person name="Obille A."/>
            <person name="Becker A."/>
            <person name="Abrahante J.E."/>
            <person name="Garbe J."/>
            <person name="Badalamenti J.P."/>
            <person name="Herman A."/>
            <person name="Mangelson H."/>
            <person name="Liachko I."/>
            <person name="Sullivan S."/>
            <person name="Sone E.D."/>
            <person name="Koren S."/>
            <person name="Silverstein K.A.T."/>
            <person name="Beckman K.B."/>
            <person name="Gohl D.M."/>
        </authorList>
    </citation>
    <scope>NUCLEOTIDE SEQUENCE</scope>
    <source>
        <strain evidence="1">Duluth1</strain>
        <tissue evidence="1">Whole animal</tissue>
    </source>
</reference>
<protein>
    <submittedName>
        <fullName evidence="1">Uncharacterized protein</fullName>
    </submittedName>
</protein>
<reference evidence="1" key="2">
    <citation type="submission" date="2020-11" db="EMBL/GenBank/DDBJ databases">
        <authorList>
            <person name="McCartney M.A."/>
            <person name="Auch B."/>
            <person name="Kono T."/>
            <person name="Mallez S."/>
            <person name="Becker A."/>
            <person name="Gohl D.M."/>
            <person name="Silverstein K.A.T."/>
            <person name="Koren S."/>
            <person name="Bechman K.B."/>
            <person name="Herman A."/>
            <person name="Abrahante J.E."/>
            <person name="Garbe J."/>
        </authorList>
    </citation>
    <scope>NUCLEOTIDE SEQUENCE</scope>
    <source>
        <strain evidence="1">Duluth1</strain>
        <tissue evidence="1">Whole animal</tissue>
    </source>
</reference>
<name>A0A9D4CYG2_DREPO</name>
<dbReference type="AlphaFoldDB" id="A0A9D4CYG2"/>
<proteinExistence type="predicted"/>
<gene>
    <name evidence="1" type="ORF">DPMN_041780</name>
</gene>
<evidence type="ECO:0000313" key="2">
    <source>
        <dbReference type="Proteomes" id="UP000828390"/>
    </source>
</evidence>
<sequence length="75" mass="8453">MTNKPLSPSVEDFTNRLYERAGAQWLEANSEKPTIMVNRTTNIRANLTINGEKLEEVSSFKYVGATLFKNSTRTA</sequence>
<organism evidence="1 2">
    <name type="scientific">Dreissena polymorpha</name>
    <name type="common">Zebra mussel</name>
    <name type="synonym">Mytilus polymorpha</name>
    <dbReference type="NCBI Taxonomy" id="45954"/>
    <lineage>
        <taxon>Eukaryota</taxon>
        <taxon>Metazoa</taxon>
        <taxon>Spiralia</taxon>
        <taxon>Lophotrochozoa</taxon>
        <taxon>Mollusca</taxon>
        <taxon>Bivalvia</taxon>
        <taxon>Autobranchia</taxon>
        <taxon>Heteroconchia</taxon>
        <taxon>Euheterodonta</taxon>
        <taxon>Imparidentia</taxon>
        <taxon>Neoheterodontei</taxon>
        <taxon>Myida</taxon>
        <taxon>Dreissenoidea</taxon>
        <taxon>Dreissenidae</taxon>
        <taxon>Dreissena</taxon>
    </lineage>
</organism>
<dbReference type="EMBL" id="JAIWYP010000011">
    <property type="protein sequence ID" value="KAH3735315.1"/>
    <property type="molecule type" value="Genomic_DNA"/>
</dbReference>
<accession>A0A9D4CYG2</accession>
<keyword evidence="2" id="KW-1185">Reference proteome</keyword>
<comment type="caution">
    <text evidence="1">The sequence shown here is derived from an EMBL/GenBank/DDBJ whole genome shotgun (WGS) entry which is preliminary data.</text>
</comment>